<dbReference type="InterPro" id="IPR011256">
    <property type="entry name" value="Reg_factor_effector_dom_sf"/>
</dbReference>
<evidence type="ECO:0000313" key="7">
    <source>
        <dbReference type="EMBL" id="VHY02187.1"/>
    </source>
</evidence>
<evidence type="ECO:0000259" key="4">
    <source>
        <dbReference type="PROSITE" id="PS01124"/>
    </source>
</evidence>
<dbReference type="EMBL" id="LK932402">
    <property type="protein sequence ID" value="CDS87970.1"/>
    <property type="molecule type" value="Genomic_DNA"/>
</dbReference>
<dbReference type="SMART" id="SM00342">
    <property type="entry name" value="HTH_ARAC"/>
    <property type="match status" value="1"/>
</dbReference>
<dbReference type="InterPro" id="IPR020449">
    <property type="entry name" value="Tscrpt_reg_AraC-type_HTH"/>
</dbReference>
<dbReference type="EMBL" id="LK932505">
    <property type="protein sequence ID" value="CDS85442.1"/>
    <property type="molecule type" value="Genomic_DNA"/>
</dbReference>
<proteinExistence type="predicted"/>
<dbReference type="InterPro" id="IPR018062">
    <property type="entry name" value="HTH_AraC-typ_CS"/>
</dbReference>
<reference evidence="5" key="1">
    <citation type="submission" date="2014-07" db="EMBL/GenBank/DDBJ databases">
        <authorList>
            <person name="Monot Marc"/>
        </authorList>
    </citation>
    <scope>NUCLEOTIDE SEQUENCE</scope>
    <source>
        <strain evidence="6">7032994</strain>
    </source>
</reference>
<dbReference type="SMART" id="SM00871">
    <property type="entry name" value="AraC_E_bind"/>
    <property type="match status" value="1"/>
</dbReference>
<reference evidence="7 8" key="2">
    <citation type="submission" date="2019-04" db="EMBL/GenBank/DDBJ databases">
        <authorList>
            <consortium name="Pathogen Informatics"/>
        </authorList>
    </citation>
    <scope>NUCLEOTIDE SEQUENCE [LARGE SCALE GENOMIC DNA]</scope>
    <source>
        <strain evidence="7">Tl291</strain>
        <strain evidence="8">tl291</strain>
    </source>
</reference>
<dbReference type="PANTHER" id="PTHR47504:SF5">
    <property type="entry name" value="RIGHT ORIGIN-BINDING PROTEIN"/>
    <property type="match status" value="1"/>
</dbReference>
<keyword evidence="2" id="KW-0238">DNA-binding</keyword>
<dbReference type="PRINTS" id="PR00032">
    <property type="entry name" value="HTHARAC"/>
</dbReference>
<dbReference type="Gene3D" id="3.20.80.10">
    <property type="entry name" value="Regulatory factor, effector binding domain"/>
    <property type="match status" value="1"/>
</dbReference>
<sequence>MDYLKYFEKAVMYIENNLHENITVNDVAKETGYSYYHLTRLFKSMFGESVGSYIKKRRLVSSTKELLYSDKKVIDIAIGSGFESSEAFSRAFKSIYKVSPIEYRKNRIDVFVGKKKKLELDFMRHLVGNITIKPVIKEIEKIKVIGIKDKVILENNSLPDLWEKFRKVHHIVPNTLPSKRVFGICEAISEIHLVSESMEFNEIIGLEVNSYDVIPNSFVSKTIKEGKYAIFTHTGSLDNLDKTYEYIWGTWFLSSKEELDIRDDFEVYDERFLGPSNVNSQIDIYIPIK</sequence>
<dbReference type="GO" id="GO:0003700">
    <property type="term" value="F:DNA-binding transcription factor activity"/>
    <property type="evidence" value="ECO:0007669"/>
    <property type="project" value="InterPro"/>
</dbReference>
<dbReference type="Pfam" id="PF14526">
    <property type="entry name" value="Cass2"/>
    <property type="match status" value="1"/>
</dbReference>
<organism evidence="5">
    <name type="scientific">Clostridioides difficile</name>
    <name type="common">Peptoclostridium difficile</name>
    <dbReference type="NCBI Taxonomy" id="1496"/>
    <lineage>
        <taxon>Bacteria</taxon>
        <taxon>Bacillati</taxon>
        <taxon>Bacillota</taxon>
        <taxon>Clostridia</taxon>
        <taxon>Peptostreptococcales</taxon>
        <taxon>Peptostreptococcaceae</taxon>
        <taxon>Clostridioides</taxon>
    </lineage>
</organism>
<dbReference type="PROSITE" id="PS01124">
    <property type="entry name" value="HTH_ARAC_FAMILY_2"/>
    <property type="match status" value="1"/>
</dbReference>
<accession>A0A031WHA3</accession>
<dbReference type="InterPro" id="IPR009057">
    <property type="entry name" value="Homeodomain-like_sf"/>
</dbReference>
<evidence type="ECO:0000313" key="8">
    <source>
        <dbReference type="Proteomes" id="UP000372533"/>
    </source>
</evidence>
<dbReference type="InterPro" id="IPR010499">
    <property type="entry name" value="AraC_E-bd"/>
</dbReference>
<evidence type="ECO:0000256" key="3">
    <source>
        <dbReference type="ARBA" id="ARBA00023163"/>
    </source>
</evidence>
<dbReference type="Gene3D" id="1.10.10.60">
    <property type="entry name" value="Homeodomain-like"/>
    <property type="match status" value="2"/>
</dbReference>
<dbReference type="Proteomes" id="UP000372533">
    <property type="component" value="Unassembled WGS sequence"/>
</dbReference>
<dbReference type="AlphaFoldDB" id="A0A031WHA3"/>
<keyword evidence="1" id="KW-0805">Transcription regulation</keyword>
<dbReference type="PROSITE" id="PS00041">
    <property type="entry name" value="HTH_ARAC_FAMILY_1"/>
    <property type="match status" value="1"/>
</dbReference>
<evidence type="ECO:0000313" key="5">
    <source>
        <dbReference type="EMBL" id="CDS85442.1"/>
    </source>
</evidence>
<evidence type="ECO:0000256" key="2">
    <source>
        <dbReference type="ARBA" id="ARBA00023125"/>
    </source>
</evidence>
<dbReference type="SUPFAM" id="SSF46689">
    <property type="entry name" value="Homeodomain-like"/>
    <property type="match status" value="2"/>
</dbReference>
<name>A0A031WHA3_CLODI</name>
<dbReference type="Pfam" id="PF12833">
    <property type="entry name" value="HTH_18"/>
    <property type="match status" value="1"/>
</dbReference>
<dbReference type="GO" id="GO:0043565">
    <property type="term" value="F:sequence-specific DNA binding"/>
    <property type="evidence" value="ECO:0007669"/>
    <property type="project" value="InterPro"/>
</dbReference>
<protein>
    <submittedName>
        <fullName evidence="7">AraC family transcriptional regulator</fullName>
    </submittedName>
    <submittedName>
        <fullName evidence="5">Transcriptional regulator, AraC family</fullName>
    </submittedName>
</protein>
<dbReference type="InterPro" id="IPR029441">
    <property type="entry name" value="Cass2"/>
</dbReference>
<keyword evidence="3" id="KW-0804">Transcription</keyword>
<dbReference type="InterPro" id="IPR018060">
    <property type="entry name" value="HTH_AraC"/>
</dbReference>
<evidence type="ECO:0000313" key="6">
    <source>
        <dbReference type="EMBL" id="CDS87970.1"/>
    </source>
</evidence>
<dbReference type="EMBL" id="CAAJVP010000005">
    <property type="protein sequence ID" value="VHY02187.1"/>
    <property type="molecule type" value="Genomic_DNA"/>
</dbReference>
<evidence type="ECO:0000256" key="1">
    <source>
        <dbReference type="ARBA" id="ARBA00023015"/>
    </source>
</evidence>
<dbReference type="RefSeq" id="WP_009893602.1">
    <property type="nucleotide sequence ID" value="NZ_BAABSG010000001.1"/>
</dbReference>
<gene>
    <name evidence="7" type="primary">tetD_1</name>
    <name evidence="5" type="ORF">BN1096_520288</name>
    <name evidence="6" type="ORF">BN1097_630332</name>
    <name evidence="7" type="ORF">SAMEA1402366_01322</name>
</gene>
<dbReference type="PATRIC" id="fig|1496.854.peg.2159"/>
<dbReference type="PANTHER" id="PTHR47504">
    <property type="entry name" value="RIGHT ORIGIN-BINDING PROTEIN"/>
    <property type="match status" value="1"/>
</dbReference>
<dbReference type="SUPFAM" id="SSF55136">
    <property type="entry name" value="Probable bacterial effector-binding domain"/>
    <property type="match status" value="1"/>
</dbReference>
<feature type="domain" description="HTH araC/xylS-type" evidence="4">
    <location>
        <begin position="8"/>
        <end position="106"/>
    </location>
</feature>
<dbReference type="InterPro" id="IPR050959">
    <property type="entry name" value="MarA-like"/>
</dbReference>